<comment type="caution">
    <text evidence="1">The sequence shown here is derived from an EMBL/GenBank/DDBJ whole genome shotgun (WGS) entry which is preliminary data.</text>
</comment>
<dbReference type="OrthoDB" id="6279057at2759"/>
<accession>A0A3S5AIV6</accession>
<protein>
    <submittedName>
        <fullName evidence="1">Uncharacterized protein</fullName>
    </submittedName>
</protein>
<evidence type="ECO:0000313" key="1">
    <source>
        <dbReference type="EMBL" id="VEL24860.1"/>
    </source>
</evidence>
<gene>
    <name evidence="1" type="ORF">PXEA_LOCUS18300</name>
</gene>
<dbReference type="AlphaFoldDB" id="A0A3S5AIV6"/>
<reference evidence="1" key="1">
    <citation type="submission" date="2018-11" db="EMBL/GenBank/DDBJ databases">
        <authorList>
            <consortium name="Pathogen Informatics"/>
        </authorList>
    </citation>
    <scope>NUCLEOTIDE SEQUENCE</scope>
</reference>
<dbReference type="Proteomes" id="UP000784294">
    <property type="component" value="Unassembled WGS sequence"/>
</dbReference>
<dbReference type="EMBL" id="CAAALY010070154">
    <property type="protein sequence ID" value="VEL24860.1"/>
    <property type="molecule type" value="Genomic_DNA"/>
</dbReference>
<sequence length="49" mass="5909">MNTFFIQAERDPILQTGDLGEELDLLRPHGGRPRNKYALVRKFLEYWRF</sequence>
<keyword evidence="2" id="KW-1185">Reference proteome</keyword>
<organism evidence="1 2">
    <name type="scientific">Protopolystoma xenopodis</name>
    <dbReference type="NCBI Taxonomy" id="117903"/>
    <lineage>
        <taxon>Eukaryota</taxon>
        <taxon>Metazoa</taxon>
        <taxon>Spiralia</taxon>
        <taxon>Lophotrochozoa</taxon>
        <taxon>Platyhelminthes</taxon>
        <taxon>Monogenea</taxon>
        <taxon>Polyopisthocotylea</taxon>
        <taxon>Polystomatidea</taxon>
        <taxon>Polystomatidae</taxon>
        <taxon>Protopolystoma</taxon>
    </lineage>
</organism>
<evidence type="ECO:0000313" key="2">
    <source>
        <dbReference type="Proteomes" id="UP000784294"/>
    </source>
</evidence>
<proteinExistence type="predicted"/>
<name>A0A3S5AIV6_9PLAT</name>